<protein>
    <submittedName>
        <fullName evidence="2">Acetyltransferase (GNAT) family protein</fullName>
    </submittedName>
</protein>
<dbReference type="SUPFAM" id="SSF55729">
    <property type="entry name" value="Acyl-CoA N-acyltransferases (Nat)"/>
    <property type="match status" value="1"/>
</dbReference>
<sequence length="171" mass="19750">MSEWRIEELEARHVRGLAECHIACWREAYRGIVPDHVLDAFDVERRAEQLERFRVAHPHDTVVALHGDEVIGFARAAVAEDDAAAERILYALYVRAAWYGKGVAHDLMRAVLVPEKSHYLWVFEANPRARRFYRKYGFELDGGRRTEAFTVAQQLRMVRPPGPVEGRPSKR</sequence>
<keyword evidence="3" id="KW-1185">Reference proteome</keyword>
<dbReference type="InterPro" id="IPR016181">
    <property type="entry name" value="Acyl_CoA_acyltransferase"/>
</dbReference>
<name>A0A366E4T5_9NOCA</name>
<dbReference type="STRING" id="1210090.GCA_001613185_02941"/>
<dbReference type="Gene3D" id="3.40.630.30">
    <property type="match status" value="1"/>
</dbReference>
<keyword evidence="2" id="KW-0808">Transferase</keyword>
<gene>
    <name evidence="2" type="ORF">DFR74_101826</name>
</gene>
<accession>A0A366E4T5</accession>
<dbReference type="EMBL" id="QNRE01000001">
    <property type="protein sequence ID" value="RBO96809.1"/>
    <property type="molecule type" value="Genomic_DNA"/>
</dbReference>
<evidence type="ECO:0000313" key="3">
    <source>
        <dbReference type="Proteomes" id="UP000252586"/>
    </source>
</evidence>
<dbReference type="InterPro" id="IPR000182">
    <property type="entry name" value="GNAT_dom"/>
</dbReference>
<dbReference type="Proteomes" id="UP000252586">
    <property type="component" value="Unassembled WGS sequence"/>
</dbReference>
<dbReference type="RefSeq" id="WP_067508941.1">
    <property type="nucleotide sequence ID" value="NZ_QNRE01000001.1"/>
</dbReference>
<evidence type="ECO:0000313" key="2">
    <source>
        <dbReference type="EMBL" id="RBO96809.1"/>
    </source>
</evidence>
<feature type="domain" description="N-acetyltransferase" evidence="1">
    <location>
        <begin position="12"/>
        <end position="162"/>
    </location>
</feature>
<dbReference type="OrthoDB" id="5243635at2"/>
<dbReference type="AlphaFoldDB" id="A0A366E4T5"/>
<dbReference type="PROSITE" id="PS51186">
    <property type="entry name" value="GNAT"/>
    <property type="match status" value="1"/>
</dbReference>
<comment type="caution">
    <text evidence="2">The sequence shown here is derived from an EMBL/GenBank/DDBJ whole genome shotgun (WGS) entry which is preliminary data.</text>
</comment>
<organism evidence="2 3">
    <name type="scientific">Nocardia puris</name>
    <dbReference type="NCBI Taxonomy" id="208602"/>
    <lineage>
        <taxon>Bacteria</taxon>
        <taxon>Bacillati</taxon>
        <taxon>Actinomycetota</taxon>
        <taxon>Actinomycetes</taxon>
        <taxon>Mycobacteriales</taxon>
        <taxon>Nocardiaceae</taxon>
        <taxon>Nocardia</taxon>
    </lineage>
</organism>
<dbReference type="GO" id="GO:0016747">
    <property type="term" value="F:acyltransferase activity, transferring groups other than amino-acyl groups"/>
    <property type="evidence" value="ECO:0007669"/>
    <property type="project" value="InterPro"/>
</dbReference>
<reference evidence="2 3" key="1">
    <citation type="submission" date="2018-06" db="EMBL/GenBank/DDBJ databases">
        <title>Genomic Encyclopedia of Type Strains, Phase IV (KMG-IV): sequencing the most valuable type-strain genomes for metagenomic binning, comparative biology and taxonomic classification.</title>
        <authorList>
            <person name="Goeker M."/>
        </authorList>
    </citation>
    <scope>NUCLEOTIDE SEQUENCE [LARGE SCALE GENOMIC DNA]</scope>
    <source>
        <strain evidence="2 3">DSM 44599</strain>
    </source>
</reference>
<dbReference type="Pfam" id="PF13508">
    <property type="entry name" value="Acetyltransf_7"/>
    <property type="match status" value="1"/>
</dbReference>
<proteinExistence type="predicted"/>
<evidence type="ECO:0000259" key="1">
    <source>
        <dbReference type="PROSITE" id="PS51186"/>
    </source>
</evidence>